<evidence type="ECO:0000313" key="1">
    <source>
        <dbReference type="EMBL" id="TXB62247.1"/>
    </source>
</evidence>
<dbReference type="RefSeq" id="WP_147168375.1">
    <property type="nucleotide sequence ID" value="NZ_VOOR01000033.1"/>
</dbReference>
<dbReference type="EMBL" id="VOOR01000033">
    <property type="protein sequence ID" value="TXB62247.1"/>
    <property type="molecule type" value="Genomic_DNA"/>
</dbReference>
<gene>
    <name evidence="1" type="ORF">FRY97_15005</name>
</gene>
<comment type="caution">
    <text evidence="1">The sequence shown here is derived from an EMBL/GenBank/DDBJ whole genome shotgun (WGS) entry which is preliminary data.</text>
</comment>
<proteinExistence type="predicted"/>
<dbReference type="SUPFAM" id="SSF69635">
    <property type="entry name" value="Type III secretory system chaperone-like"/>
    <property type="match status" value="1"/>
</dbReference>
<evidence type="ECO:0000313" key="2">
    <source>
        <dbReference type="Proteomes" id="UP000321580"/>
    </source>
</evidence>
<name>A0A5C6RJ75_9BACT</name>
<dbReference type="Proteomes" id="UP000321580">
    <property type="component" value="Unassembled WGS sequence"/>
</dbReference>
<sequence>MALFKWLFGADNSHQQQPSIRFGRYTDAYKAPACYAAWDEAQALFENDDFLQAYEQFLIYLRDEDEDNVKWERAKGGLKFEIYQGSKKLSGFATPQKVRVEAPVVQAESFNIGLLRQLLEHNFHLKYGRFTLDTSGNIVLVFDTYTLDGSPYKLYYALREVALKADKQDDLLLEEFQSLQPVETTHLEALPEAEKLAKYEFIKQKLQATLNEAENGSLDRNRYASSYGYLLLDLIFRLDYLIKPEGFMMETLEKLQRKYYANNGKTTAAKNEALCKGLHGLLERPPSDYFREMYRGKSTFGITHTVNHDRVAAIIEGELYHMDWYLEHGHQQMALAIPGYIVGFCLFNYAVPKPDRDLFHLYYQIAEEPYFQSLGFQNEFTGHNGQLQKRNIRRAILRIVEGNKPFFPQLSFPTQTLDYTNMPAFARSFLNAIKTLNLTKTL</sequence>
<reference evidence="1 2" key="1">
    <citation type="submission" date="2019-08" db="EMBL/GenBank/DDBJ databases">
        <title>Genome of Phaeodactylibacter luteus.</title>
        <authorList>
            <person name="Bowman J.P."/>
        </authorList>
    </citation>
    <scope>NUCLEOTIDE SEQUENCE [LARGE SCALE GENOMIC DNA]</scope>
    <source>
        <strain evidence="1 2">KCTC 42180</strain>
    </source>
</reference>
<dbReference type="AlphaFoldDB" id="A0A5C6RJ75"/>
<dbReference type="Gene3D" id="3.30.1460.10">
    <property type="match status" value="1"/>
</dbReference>
<keyword evidence="2" id="KW-1185">Reference proteome</keyword>
<organism evidence="1 2">
    <name type="scientific">Phaeodactylibacter luteus</name>
    <dbReference type="NCBI Taxonomy" id="1564516"/>
    <lineage>
        <taxon>Bacteria</taxon>
        <taxon>Pseudomonadati</taxon>
        <taxon>Bacteroidota</taxon>
        <taxon>Saprospiria</taxon>
        <taxon>Saprospirales</taxon>
        <taxon>Haliscomenobacteraceae</taxon>
        <taxon>Phaeodactylibacter</taxon>
    </lineage>
</organism>
<protein>
    <submittedName>
        <fullName evidence="1">YbjN domain-containing protein</fullName>
    </submittedName>
</protein>
<accession>A0A5C6RJ75</accession>
<dbReference type="OrthoDB" id="1489794at2"/>